<comment type="caution">
    <text evidence="2">The sequence shown here is derived from an EMBL/GenBank/DDBJ whole genome shotgun (WGS) entry which is preliminary data.</text>
</comment>
<sequence length="105" mass="11269">MRYLAALLVPLFLVLTLAVVSVPVASAAVAGVPPTSAPWVANFSLMIHALVFRDYLDLVEVVSGSVQVAGVGNNYSLLLRAADRNATVGRDWNWMVISFRRVAGN</sequence>
<feature type="chain" id="PRO_5032620514" evidence="1">
    <location>
        <begin position="28"/>
        <end position="105"/>
    </location>
</feature>
<organism evidence="2 3">
    <name type="scientific">Digitaria exilis</name>
    <dbReference type="NCBI Taxonomy" id="1010633"/>
    <lineage>
        <taxon>Eukaryota</taxon>
        <taxon>Viridiplantae</taxon>
        <taxon>Streptophyta</taxon>
        <taxon>Embryophyta</taxon>
        <taxon>Tracheophyta</taxon>
        <taxon>Spermatophyta</taxon>
        <taxon>Magnoliopsida</taxon>
        <taxon>Liliopsida</taxon>
        <taxon>Poales</taxon>
        <taxon>Poaceae</taxon>
        <taxon>PACMAD clade</taxon>
        <taxon>Panicoideae</taxon>
        <taxon>Panicodae</taxon>
        <taxon>Paniceae</taxon>
        <taxon>Anthephorinae</taxon>
        <taxon>Digitaria</taxon>
    </lineage>
</organism>
<evidence type="ECO:0000256" key="1">
    <source>
        <dbReference type="SAM" id="SignalP"/>
    </source>
</evidence>
<gene>
    <name evidence="2" type="ORF">HU200_022905</name>
</gene>
<keyword evidence="1" id="KW-0732">Signal</keyword>
<reference evidence="2" key="1">
    <citation type="submission" date="2020-07" db="EMBL/GenBank/DDBJ databases">
        <title>Genome sequence and genetic diversity analysis of an under-domesticated orphan crop, white fonio (Digitaria exilis).</title>
        <authorList>
            <person name="Bennetzen J.L."/>
            <person name="Chen S."/>
            <person name="Ma X."/>
            <person name="Wang X."/>
            <person name="Yssel A.E.J."/>
            <person name="Chaluvadi S.R."/>
            <person name="Johnson M."/>
            <person name="Gangashetty P."/>
            <person name="Hamidou F."/>
            <person name="Sanogo M.D."/>
            <person name="Zwaenepoel A."/>
            <person name="Wallace J."/>
            <person name="Van De Peer Y."/>
            <person name="Van Deynze A."/>
        </authorList>
    </citation>
    <scope>NUCLEOTIDE SEQUENCE</scope>
    <source>
        <tissue evidence="2">Leaves</tissue>
    </source>
</reference>
<protein>
    <submittedName>
        <fullName evidence="2">Uncharacterized protein</fullName>
    </submittedName>
</protein>
<dbReference type="Proteomes" id="UP000636709">
    <property type="component" value="Unassembled WGS sequence"/>
</dbReference>
<keyword evidence="3" id="KW-1185">Reference proteome</keyword>
<proteinExistence type="predicted"/>
<dbReference type="AlphaFoldDB" id="A0A835C4K3"/>
<evidence type="ECO:0000313" key="2">
    <source>
        <dbReference type="EMBL" id="KAF8721729.1"/>
    </source>
</evidence>
<evidence type="ECO:0000313" key="3">
    <source>
        <dbReference type="Proteomes" id="UP000636709"/>
    </source>
</evidence>
<name>A0A835C4K3_9POAL</name>
<dbReference type="OrthoDB" id="671653at2759"/>
<dbReference type="EMBL" id="JACEFO010001681">
    <property type="protein sequence ID" value="KAF8721729.1"/>
    <property type="molecule type" value="Genomic_DNA"/>
</dbReference>
<accession>A0A835C4K3</accession>
<feature type="signal peptide" evidence="1">
    <location>
        <begin position="1"/>
        <end position="27"/>
    </location>
</feature>